<evidence type="ECO:0000256" key="7">
    <source>
        <dbReference type="ARBA" id="ARBA00035120"/>
    </source>
</evidence>
<evidence type="ECO:0000256" key="3">
    <source>
        <dbReference type="ARBA" id="ARBA00022692"/>
    </source>
</evidence>
<dbReference type="RefSeq" id="WP_224136290.1">
    <property type="nucleotide sequence ID" value="NZ_JAIQUM010000002.1"/>
</dbReference>
<keyword evidence="6 10" id="KW-0407">Ion channel</keyword>
<keyword evidence="3 10" id="KW-0812">Transmembrane</keyword>
<evidence type="ECO:0000256" key="2">
    <source>
        <dbReference type="ARBA" id="ARBA00022475"/>
    </source>
</evidence>
<dbReference type="InterPro" id="IPR003691">
    <property type="entry name" value="FluC"/>
</dbReference>
<comment type="function">
    <text evidence="9 10">Fluoride-specific ion channel. Important for reducing fluoride concentration in the cell, thus reducing its toxicity.</text>
</comment>
<evidence type="ECO:0000256" key="5">
    <source>
        <dbReference type="ARBA" id="ARBA00023136"/>
    </source>
</evidence>
<keyword evidence="10" id="KW-0479">Metal-binding</keyword>
<accession>A0ABS7UKX5</accession>
<keyword evidence="10" id="KW-0915">Sodium</keyword>
<feature type="transmembrane region" description="Helical" evidence="10">
    <location>
        <begin position="65"/>
        <end position="82"/>
    </location>
</feature>
<dbReference type="HAMAP" id="MF_00454">
    <property type="entry name" value="FluC"/>
    <property type="match status" value="1"/>
</dbReference>
<comment type="similarity">
    <text evidence="7 10">Belongs to the fluoride channel Fluc/FEX (TC 1.A.43) family.</text>
</comment>
<dbReference type="NCBIfam" id="TIGR00494">
    <property type="entry name" value="crcB"/>
    <property type="match status" value="1"/>
</dbReference>
<feature type="binding site" evidence="10">
    <location>
        <position position="72"/>
    </location>
    <ligand>
        <name>Na(+)</name>
        <dbReference type="ChEBI" id="CHEBI:29101"/>
        <note>structural</note>
    </ligand>
</feature>
<feature type="binding site" evidence="10">
    <location>
        <position position="75"/>
    </location>
    <ligand>
        <name>Na(+)</name>
        <dbReference type="ChEBI" id="CHEBI:29101"/>
        <note>structural</note>
    </ligand>
</feature>
<comment type="activity regulation">
    <text evidence="10">Na(+) is not transported, but it plays an essential structural role and its presence is essential for fluoride channel function.</text>
</comment>
<comment type="catalytic activity">
    <reaction evidence="8">
        <text>fluoride(in) = fluoride(out)</text>
        <dbReference type="Rhea" id="RHEA:76159"/>
        <dbReference type="ChEBI" id="CHEBI:17051"/>
    </reaction>
    <physiologicalReaction direction="left-to-right" evidence="8">
        <dbReference type="Rhea" id="RHEA:76160"/>
    </physiologicalReaction>
</comment>
<gene>
    <name evidence="10 11" type="primary">crcB</name>
    <name evidence="10" type="synonym">fluC</name>
    <name evidence="11" type="ORF">K9V48_01520</name>
</gene>
<keyword evidence="4 10" id="KW-1133">Transmembrane helix</keyword>
<proteinExistence type="inferred from homology"/>
<sequence>MVYLYVGIAGFLGAILRYLIGISFFMNSSFPYATLSINLFGSFLLSWLTTNFFKRFSLSSSLKTAIGTGFVGSFTTFSTLSVETVELFESGRFLIGILYIFVSIAGGLLMSRLGFKVSMEEQQS</sequence>
<comment type="caution">
    <text evidence="11">The sequence shown here is derived from an EMBL/GenBank/DDBJ whole genome shotgun (WGS) entry which is preliminary data.</text>
</comment>
<feature type="transmembrane region" description="Helical" evidence="10">
    <location>
        <begin position="5"/>
        <end position="26"/>
    </location>
</feature>
<name>A0ABS7UKX5_9BACI</name>
<protein>
    <recommendedName>
        <fullName evidence="10">Fluoride-specific ion channel FluC</fullName>
    </recommendedName>
</protein>
<evidence type="ECO:0000256" key="4">
    <source>
        <dbReference type="ARBA" id="ARBA00022989"/>
    </source>
</evidence>
<feature type="transmembrane region" description="Helical" evidence="10">
    <location>
        <begin position="32"/>
        <end position="53"/>
    </location>
</feature>
<feature type="transmembrane region" description="Helical" evidence="10">
    <location>
        <begin position="94"/>
        <end position="115"/>
    </location>
</feature>
<dbReference type="EMBL" id="JAIQUM010000002">
    <property type="protein sequence ID" value="MBZ5748963.1"/>
    <property type="molecule type" value="Genomic_DNA"/>
</dbReference>
<reference evidence="11" key="1">
    <citation type="submission" date="2024-05" db="EMBL/GenBank/DDBJ databases">
        <title>Metabacillus sp. nov., isolated from the rhizosphere soil of tomato plants.</title>
        <authorList>
            <person name="Ma R."/>
        </authorList>
    </citation>
    <scope>NUCLEOTIDE SEQUENCE</scope>
    <source>
        <strain evidence="11">DBTR6</strain>
    </source>
</reference>
<evidence type="ECO:0000256" key="1">
    <source>
        <dbReference type="ARBA" id="ARBA00004651"/>
    </source>
</evidence>
<keyword evidence="10" id="KW-0813">Transport</keyword>
<evidence type="ECO:0000256" key="9">
    <source>
        <dbReference type="ARBA" id="ARBA00049940"/>
    </source>
</evidence>
<evidence type="ECO:0000256" key="10">
    <source>
        <dbReference type="HAMAP-Rule" id="MF_00454"/>
    </source>
</evidence>
<comment type="subcellular location">
    <subcellularLocation>
        <location evidence="1 10">Cell membrane</location>
        <topology evidence="1 10">Multi-pass membrane protein</topology>
    </subcellularLocation>
</comment>
<keyword evidence="5 10" id="KW-0472">Membrane</keyword>
<keyword evidence="10" id="KW-0406">Ion transport</keyword>
<evidence type="ECO:0000313" key="11">
    <source>
        <dbReference type="EMBL" id="MBZ5748963.1"/>
    </source>
</evidence>
<evidence type="ECO:0000313" key="12">
    <source>
        <dbReference type="Proteomes" id="UP001165287"/>
    </source>
</evidence>
<dbReference type="Proteomes" id="UP001165287">
    <property type="component" value="Unassembled WGS sequence"/>
</dbReference>
<dbReference type="PANTHER" id="PTHR28259:SF1">
    <property type="entry name" value="FLUORIDE EXPORT PROTEIN 1-RELATED"/>
    <property type="match status" value="1"/>
</dbReference>
<dbReference type="PANTHER" id="PTHR28259">
    <property type="entry name" value="FLUORIDE EXPORT PROTEIN 1-RELATED"/>
    <property type="match status" value="1"/>
</dbReference>
<organism evidence="11 12">
    <name type="scientific">Metabacillus rhizolycopersici</name>
    <dbReference type="NCBI Taxonomy" id="2875709"/>
    <lineage>
        <taxon>Bacteria</taxon>
        <taxon>Bacillati</taxon>
        <taxon>Bacillota</taxon>
        <taxon>Bacilli</taxon>
        <taxon>Bacillales</taxon>
        <taxon>Bacillaceae</taxon>
        <taxon>Metabacillus</taxon>
    </lineage>
</organism>
<evidence type="ECO:0000256" key="8">
    <source>
        <dbReference type="ARBA" id="ARBA00035585"/>
    </source>
</evidence>
<keyword evidence="12" id="KW-1185">Reference proteome</keyword>
<dbReference type="Pfam" id="PF02537">
    <property type="entry name" value="CRCB"/>
    <property type="match status" value="1"/>
</dbReference>
<evidence type="ECO:0000256" key="6">
    <source>
        <dbReference type="ARBA" id="ARBA00023303"/>
    </source>
</evidence>
<keyword evidence="2 10" id="KW-1003">Cell membrane</keyword>